<reference evidence="1 2" key="1">
    <citation type="submission" date="2019-03" db="EMBL/GenBank/DDBJ databases">
        <title>Single cell metagenomics reveals metabolic interactions within the superorganism composed of flagellate Streblomastix strix and complex community of Bacteroidetes bacteria on its surface.</title>
        <authorList>
            <person name="Treitli S.C."/>
            <person name="Kolisko M."/>
            <person name="Husnik F."/>
            <person name="Keeling P."/>
            <person name="Hampl V."/>
        </authorList>
    </citation>
    <scope>NUCLEOTIDE SEQUENCE [LARGE SCALE GENOMIC DNA]</scope>
    <source>
        <strain evidence="1">ST1C</strain>
    </source>
</reference>
<protein>
    <submittedName>
        <fullName evidence="1">Uncharacterized protein</fullName>
    </submittedName>
</protein>
<evidence type="ECO:0000313" key="2">
    <source>
        <dbReference type="Proteomes" id="UP000324800"/>
    </source>
</evidence>
<dbReference type="Proteomes" id="UP000324800">
    <property type="component" value="Unassembled WGS sequence"/>
</dbReference>
<name>A0A5J4WC21_9EUKA</name>
<evidence type="ECO:0000313" key="1">
    <source>
        <dbReference type="EMBL" id="KAA6392441.1"/>
    </source>
</evidence>
<sequence>MEVRIISVGSLQKIGMNTLLEKSRCEVEQTIFSEVEFIGIYDKEVDSDEKFILLLNVLSQGLVLQFHLPLN</sequence>
<dbReference type="EMBL" id="SNRW01002538">
    <property type="protein sequence ID" value="KAA6392441.1"/>
    <property type="molecule type" value="Genomic_DNA"/>
</dbReference>
<gene>
    <name evidence="1" type="ORF">EZS28_012027</name>
</gene>
<organism evidence="1 2">
    <name type="scientific">Streblomastix strix</name>
    <dbReference type="NCBI Taxonomy" id="222440"/>
    <lineage>
        <taxon>Eukaryota</taxon>
        <taxon>Metamonada</taxon>
        <taxon>Preaxostyla</taxon>
        <taxon>Oxymonadida</taxon>
        <taxon>Streblomastigidae</taxon>
        <taxon>Streblomastix</taxon>
    </lineage>
</organism>
<proteinExistence type="predicted"/>
<accession>A0A5J4WC21</accession>
<comment type="caution">
    <text evidence="1">The sequence shown here is derived from an EMBL/GenBank/DDBJ whole genome shotgun (WGS) entry which is preliminary data.</text>
</comment>
<dbReference type="AlphaFoldDB" id="A0A5J4WC21"/>